<evidence type="ECO:0000256" key="2">
    <source>
        <dbReference type="SAM" id="Phobius"/>
    </source>
</evidence>
<evidence type="ECO:0000313" key="3">
    <source>
        <dbReference type="EMBL" id="GMF17313.1"/>
    </source>
</evidence>
<name>A0A9W6TQL5_9STRA</name>
<evidence type="ECO:0000313" key="4">
    <source>
        <dbReference type="Proteomes" id="UP001165083"/>
    </source>
</evidence>
<proteinExistence type="predicted"/>
<keyword evidence="4" id="KW-1185">Reference proteome</keyword>
<dbReference type="PANTHER" id="PTHR38894:SF1">
    <property type="entry name" value="TRANSMEMBRANE PROTEIN"/>
    <property type="match status" value="1"/>
</dbReference>
<feature type="region of interest" description="Disordered" evidence="1">
    <location>
        <begin position="148"/>
        <end position="170"/>
    </location>
</feature>
<accession>A0A9W6TQL5</accession>
<keyword evidence="2" id="KW-0812">Transmembrane</keyword>
<feature type="transmembrane region" description="Helical" evidence="2">
    <location>
        <begin position="88"/>
        <end position="108"/>
    </location>
</feature>
<evidence type="ECO:0000256" key="1">
    <source>
        <dbReference type="SAM" id="MobiDB-lite"/>
    </source>
</evidence>
<keyword evidence="2" id="KW-0472">Membrane</keyword>
<organism evidence="3 4">
    <name type="scientific">Phytophthora lilii</name>
    <dbReference type="NCBI Taxonomy" id="2077276"/>
    <lineage>
        <taxon>Eukaryota</taxon>
        <taxon>Sar</taxon>
        <taxon>Stramenopiles</taxon>
        <taxon>Oomycota</taxon>
        <taxon>Peronosporomycetes</taxon>
        <taxon>Peronosporales</taxon>
        <taxon>Peronosporaceae</taxon>
        <taxon>Phytophthora</taxon>
    </lineage>
</organism>
<reference evidence="3" key="1">
    <citation type="submission" date="2023-04" db="EMBL/GenBank/DDBJ databases">
        <title>Phytophthora lilii NBRC 32176.</title>
        <authorList>
            <person name="Ichikawa N."/>
            <person name="Sato H."/>
            <person name="Tonouchi N."/>
        </authorList>
    </citation>
    <scope>NUCLEOTIDE SEQUENCE</scope>
    <source>
        <strain evidence="3">NBRC 32176</strain>
    </source>
</reference>
<keyword evidence="2" id="KW-1133">Transmembrane helix</keyword>
<dbReference type="PANTHER" id="PTHR38894">
    <property type="entry name" value="TRANSMEMBRANE PROTEIN"/>
    <property type="match status" value="1"/>
</dbReference>
<comment type="caution">
    <text evidence="3">The sequence shown here is derived from an EMBL/GenBank/DDBJ whole genome shotgun (WGS) entry which is preliminary data.</text>
</comment>
<dbReference type="OrthoDB" id="203284at2759"/>
<dbReference type="Proteomes" id="UP001165083">
    <property type="component" value="Unassembled WGS sequence"/>
</dbReference>
<protein>
    <submittedName>
        <fullName evidence="3">Unnamed protein product</fullName>
    </submittedName>
</protein>
<dbReference type="EMBL" id="BSXW01000277">
    <property type="protein sequence ID" value="GMF17313.1"/>
    <property type="molecule type" value="Genomic_DNA"/>
</dbReference>
<dbReference type="AlphaFoldDB" id="A0A9W6TQL5"/>
<sequence length="170" mass="17725">MMEPSASTTAAPAAAAPAPAPAAAGAEAAGSAAAPAGEMLRQLSTQFKTQLSQVQMPTAIKERTDELERRISATDIARINGYMRLVNLVFAGGLWSNAFTVVLDIFFLQHPAYKAAMLQPTGAAAAATAQQQEEADLEAMPELRYNQKQAQVPVSGTSSAAKAQPSHVSV</sequence>
<gene>
    <name evidence="3" type="ORF">Plil01_000631300</name>
</gene>